<dbReference type="Pfam" id="PF10502">
    <property type="entry name" value="Peptidase_S26"/>
    <property type="match status" value="1"/>
</dbReference>
<dbReference type="PROSITE" id="PS00761">
    <property type="entry name" value="SPASE_I_3"/>
    <property type="match status" value="1"/>
</dbReference>
<evidence type="ECO:0000256" key="2">
    <source>
        <dbReference type="ARBA" id="ARBA00004401"/>
    </source>
</evidence>
<evidence type="ECO:0000259" key="7">
    <source>
        <dbReference type="Pfam" id="PF10502"/>
    </source>
</evidence>
<evidence type="ECO:0000256" key="5">
    <source>
        <dbReference type="ARBA" id="ARBA00022801"/>
    </source>
</evidence>
<dbReference type="SUPFAM" id="SSF51306">
    <property type="entry name" value="LexA/Signal peptidase"/>
    <property type="match status" value="1"/>
</dbReference>
<dbReference type="CDD" id="cd06530">
    <property type="entry name" value="S26_SPase_I"/>
    <property type="match status" value="1"/>
</dbReference>
<keyword evidence="6" id="KW-1133">Transmembrane helix</keyword>
<dbReference type="EMBL" id="JBHSSM010000009">
    <property type="protein sequence ID" value="MFC6314576.1"/>
    <property type="molecule type" value="Genomic_DNA"/>
</dbReference>
<dbReference type="InterPro" id="IPR019533">
    <property type="entry name" value="Peptidase_S26"/>
</dbReference>
<dbReference type="InterPro" id="IPR019758">
    <property type="entry name" value="Pept_S26A_signal_pept_1_CS"/>
</dbReference>
<evidence type="ECO:0000256" key="4">
    <source>
        <dbReference type="ARBA" id="ARBA00013208"/>
    </source>
</evidence>
<keyword evidence="5 6" id="KW-0378">Hydrolase</keyword>
<evidence type="ECO:0000256" key="3">
    <source>
        <dbReference type="ARBA" id="ARBA00009370"/>
    </source>
</evidence>
<sequence length="192" mass="21715">MGEQAKRQQPEEKQESFWKWLLEVIILAAVIFTGVQLLFTHVLAKDVVSGPSMQPTFYDGDRLITSRLSKIKRGDVVVLEAPDEPGSLYIKRVIGLPGDTVTAKGGHVYVNGKRLSEPYLKEYDPGNGLPFQEDFTLQQKLGRKTVPANSYFVMGDNRPISKDSRRIGFIKKSAINGVVKLRYWPLSRLKFF</sequence>
<dbReference type="NCBIfam" id="TIGR02227">
    <property type="entry name" value="sigpep_I_bact"/>
    <property type="match status" value="1"/>
</dbReference>
<dbReference type="InterPro" id="IPR000223">
    <property type="entry name" value="Pept_S26A_signal_pept_1"/>
</dbReference>
<evidence type="ECO:0000313" key="9">
    <source>
        <dbReference type="Proteomes" id="UP001596310"/>
    </source>
</evidence>
<protein>
    <recommendedName>
        <fullName evidence="4 6">Signal peptidase I</fullName>
        <ecNumber evidence="4 6">3.4.21.89</ecNumber>
    </recommendedName>
</protein>
<accession>A0ABW1ULJ9</accession>
<feature type="transmembrane region" description="Helical" evidence="6">
    <location>
        <begin position="20"/>
        <end position="44"/>
    </location>
</feature>
<dbReference type="PANTHER" id="PTHR43390:SF1">
    <property type="entry name" value="CHLOROPLAST PROCESSING PEPTIDASE"/>
    <property type="match status" value="1"/>
</dbReference>
<comment type="catalytic activity">
    <reaction evidence="1 6">
        <text>Cleavage of hydrophobic, N-terminal signal or leader sequences from secreted and periplasmic proteins.</text>
        <dbReference type="EC" id="3.4.21.89"/>
    </reaction>
</comment>
<dbReference type="EC" id="3.4.21.89" evidence="4 6"/>
<organism evidence="8 9">
    <name type="scientific">Lapidilactobacillus achengensis</name>
    <dbReference type="NCBI Taxonomy" id="2486000"/>
    <lineage>
        <taxon>Bacteria</taxon>
        <taxon>Bacillati</taxon>
        <taxon>Bacillota</taxon>
        <taxon>Bacilli</taxon>
        <taxon>Lactobacillales</taxon>
        <taxon>Lactobacillaceae</taxon>
        <taxon>Lapidilactobacillus</taxon>
    </lineage>
</organism>
<name>A0ABW1ULJ9_9LACO</name>
<keyword evidence="9" id="KW-1185">Reference proteome</keyword>
<dbReference type="PRINTS" id="PR00727">
    <property type="entry name" value="LEADERPTASE"/>
</dbReference>
<gene>
    <name evidence="8" type="primary">lepB</name>
    <name evidence="8" type="ORF">ACFQHW_03220</name>
</gene>
<keyword evidence="6" id="KW-0645">Protease</keyword>
<reference evidence="9" key="1">
    <citation type="journal article" date="2019" name="Int. J. Syst. Evol. Microbiol.">
        <title>The Global Catalogue of Microorganisms (GCM) 10K type strain sequencing project: providing services to taxonomists for standard genome sequencing and annotation.</title>
        <authorList>
            <consortium name="The Broad Institute Genomics Platform"/>
            <consortium name="The Broad Institute Genome Sequencing Center for Infectious Disease"/>
            <person name="Wu L."/>
            <person name="Ma J."/>
        </authorList>
    </citation>
    <scope>NUCLEOTIDE SEQUENCE [LARGE SCALE GENOMIC DNA]</scope>
    <source>
        <strain evidence="9">CCM 8897</strain>
    </source>
</reference>
<dbReference type="InterPro" id="IPR036286">
    <property type="entry name" value="LexA/Signal_pep-like_sf"/>
</dbReference>
<dbReference type="Gene3D" id="2.10.109.10">
    <property type="entry name" value="Umud Fragment, subunit A"/>
    <property type="match status" value="1"/>
</dbReference>
<keyword evidence="6" id="KW-0812">Transmembrane</keyword>
<dbReference type="Proteomes" id="UP001596310">
    <property type="component" value="Unassembled WGS sequence"/>
</dbReference>
<comment type="subcellular location">
    <subcellularLocation>
        <location evidence="2">Cell membrane</location>
        <topology evidence="2">Single-pass type II membrane protein</topology>
    </subcellularLocation>
    <subcellularLocation>
        <location evidence="6">Membrane</location>
        <topology evidence="6">Single-pass type II membrane protein</topology>
    </subcellularLocation>
</comment>
<dbReference type="GO" id="GO:0009003">
    <property type="term" value="F:signal peptidase activity"/>
    <property type="evidence" value="ECO:0007669"/>
    <property type="project" value="UniProtKB-EC"/>
</dbReference>
<keyword evidence="6" id="KW-0472">Membrane</keyword>
<feature type="domain" description="Peptidase S26" evidence="7">
    <location>
        <begin position="20"/>
        <end position="184"/>
    </location>
</feature>
<evidence type="ECO:0000313" key="8">
    <source>
        <dbReference type="EMBL" id="MFC6314576.1"/>
    </source>
</evidence>
<dbReference type="PANTHER" id="PTHR43390">
    <property type="entry name" value="SIGNAL PEPTIDASE I"/>
    <property type="match status" value="1"/>
</dbReference>
<comment type="caution">
    <text evidence="8">The sequence shown here is derived from an EMBL/GenBank/DDBJ whole genome shotgun (WGS) entry which is preliminary data.</text>
</comment>
<evidence type="ECO:0000256" key="6">
    <source>
        <dbReference type="RuleBase" id="RU362042"/>
    </source>
</evidence>
<comment type="similarity">
    <text evidence="3 6">Belongs to the peptidase S26 family.</text>
</comment>
<evidence type="ECO:0000256" key="1">
    <source>
        <dbReference type="ARBA" id="ARBA00000677"/>
    </source>
</evidence>
<dbReference type="RefSeq" id="WP_125601288.1">
    <property type="nucleotide sequence ID" value="NZ_JBHSSM010000009.1"/>
</dbReference>
<proteinExistence type="inferred from homology"/>